<feature type="region of interest" description="Disordered" evidence="1">
    <location>
        <begin position="378"/>
        <end position="423"/>
    </location>
</feature>
<name>A0A6G0WP23_9STRA</name>
<evidence type="ECO:0008006" key="4">
    <source>
        <dbReference type="Google" id="ProtNLM"/>
    </source>
</evidence>
<dbReference type="Pfam" id="PF14580">
    <property type="entry name" value="LRR_9"/>
    <property type="match status" value="1"/>
</dbReference>
<reference evidence="2 3" key="1">
    <citation type="submission" date="2019-07" db="EMBL/GenBank/DDBJ databases">
        <title>Genomics analysis of Aphanomyces spp. identifies a new class of oomycete effector associated with host adaptation.</title>
        <authorList>
            <person name="Gaulin E."/>
        </authorList>
    </citation>
    <scope>NUCLEOTIDE SEQUENCE [LARGE SCALE GENOMIC DNA]</scope>
    <source>
        <strain evidence="2 3">ATCC 201684</strain>
    </source>
</reference>
<dbReference type="AlphaFoldDB" id="A0A6G0WP23"/>
<organism evidence="2 3">
    <name type="scientific">Aphanomyces euteiches</name>
    <dbReference type="NCBI Taxonomy" id="100861"/>
    <lineage>
        <taxon>Eukaryota</taxon>
        <taxon>Sar</taxon>
        <taxon>Stramenopiles</taxon>
        <taxon>Oomycota</taxon>
        <taxon>Saprolegniomycetes</taxon>
        <taxon>Saprolegniales</taxon>
        <taxon>Verrucalvaceae</taxon>
        <taxon>Aphanomyces</taxon>
    </lineage>
</organism>
<gene>
    <name evidence="2" type="ORF">Ae201684_013221</name>
</gene>
<evidence type="ECO:0000256" key="1">
    <source>
        <dbReference type="SAM" id="MobiDB-lite"/>
    </source>
</evidence>
<keyword evidence="3" id="KW-1185">Reference proteome</keyword>
<evidence type="ECO:0000313" key="2">
    <source>
        <dbReference type="EMBL" id="KAF0729084.1"/>
    </source>
</evidence>
<dbReference type="SUPFAM" id="SSF52058">
    <property type="entry name" value="L domain-like"/>
    <property type="match status" value="1"/>
</dbReference>
<feature type="compositionally biased region" description="Acidic residues" evidence="1">
    <location>
        <begin position="469"/>
        <end position="481"/>
    </location>
</feature>
<dbReference type="Proteomes" id="UP000481153">
    <property type="component" value="Unassembled WGS sequence"/>
</dbReference>
<comment type="caution">
    <text evidence="2">The sequence shown here is derived from an EMBL/GenBank/DDBJ whole genome shotgun (WGS) entry which is preliminary data.</text>
</comment>
<feature type="compositionally biased region" description="Polar residues" evidence="1">
    <location>
        <begin position="407"/>
        <end position="419"/>
    </location>
</feature>
<feature type="compositionally biased region" description="Polar residues" evidence="1">
    <location>
        <begin position="380"/>
        <end position="400"/>
    </location>
</feature>
<evidence type="ECO:0000313" key="3">
    <source>
        <dbReference type="Proteomes" id="UP000481153"/>
    </source>
</evidence>
<dbReference type="InterPro" id="IPR040091">
    <property type="entry name" value="LRRC56"/>
</dbReference>
<dbReference type="PANTHER" id="PTHR22708:SF0">
    <property type="entry name" value="LEUCINE-RICH REPEAT-CONTAINING PROTEIN 56"/>
    <property type="match status" value="1"/>
</dbReference>
<accession>A0A6G0WP23</accession>
<dbReference type="PROSITE" id="PS51450">
    <property type="entry name" value="LRR"/>
    <property type="match status" value="2"/>
</dbReference>
<dbReference type="EMBL" id="VJMJ01000169">
    <property type="protein sequence ID" value="KAF0729084.1"/>
    <property type="molecule type" value="Genomic_DNA"/>
</dbReference>
<protein>
    <recommendedName>
        <fullName evidence="4">U2A'/phosphoprotein 32 family A C-terminal domain-containing protein</fullName>
    </recommendedName>
</protein>
<dbReference type="PANTHER" id="PTHR22708">
    <property type="entry name" value="LEUCINE-RICH REPEAT-CONTAINING PROTEIN 56"/>
    <property type="match status" value="1"/>
</dbReference>
<feature type="region of interest" description="Disordered" evidence="1">
    <location>
        <begin position="530"/>
        <end position="582"/>
    </location>
</feature>
<dbReference type="Gene3D" id="3.80.10.10">
    <property type="entry name" value="Ribonuclease Inhibitor"/>
    <property type="match status" value="1"/>
</dbReference>
<dbReference type="InterPro" id="IPR032675">
    <property type="entry name" value="LRR_dom_sf"/>
</dbReference>
<dbReference type="VEuPathDB" id="FungiDB:AeMF1_020355"/>
<feature type="region of interest" description="Disordered" evidence="1">
    <location>
        <begin position="455"/>
        <end position="490"/>
    </location>
</feature>
<dbReference type="InterPro" id="IPR001611">
    <property type="entry name" value="Leu-rich_rpt"/>
</dbReference>
<proteinExistence type="predicted"/>
<sequence length="671" mass="75180">MEHDTDSRQEADEQLTPLNGPRLVIRTLPKGCNPVPQLELPPSRSGLSIPNVEDDDPFDDITEEKLRHISGKQDLNRVTSLQLTVDTRKQSIEALGELLPSLTQLNLHQSVLRSFRDLGTSLHGLQVLYLMRSGIKDLDGIGALTGLRELYLQFNEISDVSSLSMHEELQILDLQGNLIDDITQIEQLGLCPQLETLNLNENHVANIPQYRAIVCNYIPQLKKLNGADVTQHDKLEVTSDMIDKALGYKISNSLQHDESISKIPPLSPSKPSFELLLDAAKEIDQHSSELTHGTDVVFAGNVTSALRRRSHEYHDELISPIARPATPVHNLRPTTPVNRESITDTLDRASQLDLSSRLSSKSRDSILHELKMWKMESSVAHMTSTPSRSRPNTASSQSRGNCKDSNAESPPKARNQNILSKPHPVEILVLDESPDEESPAQKQWNLNLEGLTSRIGIQPTSRHCIPRNDEDDDNDSSSDSDTEVRPKKSRIGLFNVGDSLNAIEEWTARITNSEEEDNPVVVVPVQERCRTPKAKKTPSKSTIRGPEFPTHAHPKRPELPNNVRNKGPEQPLKMPTQGPSLTCKPVKVHDLSATSNHIEYSYNALNDETLVMVLQGKDKRFSSHVKTKEGFRTFFNGISETRFELLLRRAYGHGDKVQRRLQLMEGRMTQV</sequence>